<dbReference type="InterPro" id="IPR028889">
    <property type="entry name" value="USP"/>
</dbReference>
<comment type="caution">
    <text evidence="15">The sequence shown here is derived from an EMBL/GenBank/DDBJ whole genome shotgun (WGS) entry which is preliminary data.</text>
</comment>
<name>A0A2G8KTE3_STIJA</name>
<evidence type="ECO:0000256" key="12">
    <source>
        <dbReference type="ARBA" id="ARBA00043009"/>
    </source>
</evidence>
<sequence length="1393" mass="155098">MTIDDSLRRDLLTSSTGTPHKNKANKTTPLDLDQLIVSSSKQVLLKKIDFQPAEQEVSFCLQNLRGKYVPVNSSKERVNPGMVPVSNQGSMSNLENGKADGIPNPKHVLFQPEKIRLEWQKCHRIGVGLINMGNTCFLNSTLQCLSYTPPLANYLLSHQHKEQCQMSGFCMLCELYNHLVRIGQHHGQAVRPMVIIHKLKHIAKHMHLGRQEDAHEFLRYIIEAMQRSCTFGYDKLDKFSKETSIVHQIFGGYYRSRVTCSLCQAISDTFDPFLDIGLDIKHVPSVNKALDRLIRPEMLDGDNKYKCARCKRQVTAQKKFTIHRSSNVLTLCLKKFDFQRFGSGKLHKDISYPETLNIRPYMSDTKGPAVLYNLYAVLTHQGASCNSGHYFCFVRAPNKMWYCMNDAHVSQASLNRVMNQDAYLLFYIRKPQGSTSGHKNGPKQNPKSRISGPFPQTSGKSPSLANSQNGGFMGKKSEVQTSSVTTPKSSPRPQPPVKPSPKPAPPSSSLPPVKKEPQSFVQTATTPFKSSTFQAPSKATPLPSKREKLSFSIKSQGVAGTLQTLKKQQQMRSELNQEPSPSGGRSGGSDKGKRIGQKTKLEHLVKPKAMNAWGDTPQGGLVPYAADDSSESDSDENYDDVVKRLSQQAPRSSGSGQPSTSTSGSTSGSTSTSTSGSNGASGSSCTSTSADTSTTTTDAEAKAKEDANVASLADSTDLTAIQSHDSPLKLTITTNGNAQRIKSTSTWHVNHSDTLISPSINSESSTGSVSSNSTQEWNVTDRQKDSSRSKSRKESNGGGKSSHKPAAFPVIGKSAPGEMKSPAMRQLSFVKDVTKEGDRPESRIEASSVKDPVKGGSNTQEQIINEPESSQSLNQHSSVESKMKNLSAKSPDGFNEAVPCSVKNPPDSFKGGNSQTAEKKQQRESDWSSSSTAFGKPGKSEDAGSLGLQTVKRDETTNSVNDDGVTPPVGATSHQRKKSTISAIKELVTEKITKHKNKRKKRKIDSESEKEKLLSDSEDRQNQPNCEDYEWYVVATEDRHDDEDSASKKKKRKRKRKQRDDKEDKSEEDCRPDEKEVITESWERGKEMGRYREKRPIDSDSDRENVSSKKNSKADKKDYSQLDSFKQNGRRTPQSSDEDDSSDGSTEYTKTTDSNRYRIHGAGKARLRATGDHKAKKRKRKDRDGDRKMLLEDSEEDEDEERYSSHRKQKYFPPGEMENGQDRDESRDAKQYHKRRKDVQEQSWDHHIKGKNKKSHQDKNNSTGSSSWDGRWKGSDDVVRHLTKSSFGGYGSQVQSWGGGKSLVDEEAERDSRLAKQRDSYNEEFDSGKVKKIKKKPEDDTDRYGRGYHGNPFQHYQSSKNKGRSPFKSRGNDVPNIKLKTQKLSVSLFVMPN</sequence>
<evidence type="ECO:0000313" key="16">
    <source>
        <dbReference type="Proteomes" id="UP000230750"/>
    </source>
</evidence>
<evidence type="ECO:0000256" key="8">
    <source>
        <dbReference type="ARBA" id="ARBA00039432"/>
    </source>
</evidence>
<dbReference type="Pfam" id="PF00443">
    <property type="entry name" value="UCH"/>
    <property type="match status" value="1"/>
</dbReference>
<dbReference type="InterPro" id="IPR001394">
    <property type="entry name" value="Peptidase_C19_UCH"/>
</dbReference>
<gene>
    <name evidence="15" type="ORF">BSL78_11895</name>
</gene>
<feature type="compositionally biased region" description="Low complexity" evidence="13">
    <location>
        <begin position="652"/>
        <end position="697"/>
    </location>
</feature>
<reference evidence="15 16" key="1">
    <citation type="journal article" date="2017" name="PLoS Biol.">
        <title>The sea cucumber genome provides insights into morphological evolution and visceral regeneration.</title>
        <authorList>
            <person name="Zhang X."/>
            <person name="Sun L."/>
            <person name="Yuan J."/>
            <person name="Sun Y."/>
            <person name="Gao Y."/>
            <person name="Zhang L."/>
            <person name="Li S."/>
            <person name="Dai H."/>
            <person name="Hamel J.F."/>
            <person name="Liu C."/>
            <person name="Yu Y."/>
            <person name="Liu S."/>
            <person name="Lin W."/>
            <person name="Guo K."/>
            <person name="Jin S."/>
            <person name="Xu P."/>
            <person name="Storey K.B."/>
            <person name="Huan P."/>
            <person name="Zhang T."/>
            <person name="Zhou Y."/>
            <person name="Zhang J."/>
            <person name="Lin C."/>
            <person name="Li X."/>
            <person name="Xing L."/>
            <person name="Huo D."/>
            <person name="Sun M."/>
            <person name="Wang L."/>
            <person name="Mercier A."/>
            <person name="Li F."/>
            <person name="Yang H."/>
            <person name="Xiang J."/>
        </authorList>
    </citation>
    <scope>NUCLEOTIDE SEQUENCE [LARGE SCALE GENOMIC DNA]</scope>
    <source>
        <strain evidence="15">Shaxun</strain>
        <tissue evidence="15">Muscle</tissue>
    </source>
</reference>
<dbReference type="EMBL" id="MRZV01000383">
    <property type="protein sequence ID" value="PIK51235.1"/>
    <property type="molecule type" value="Genomic_DNA"/>
</dbReference>
<feature type="compositionally biased region" description="Basic and acidic residues" evidence="13">
    <location>
        <begin position="1220"/>
        <end position="1231"/>
    </location>
</feature>
<keyword evidence="5" id="KW-0833">Ubl conjugation pathway</keyword>
<accession>A0A2G8KTE3</accession>
<dbReference type="CDD" id="cd02661">
    <property type="entry name" value="Peptidase_C19E"/>
    <property type="match status" value="1"/>
</dbReference>
<dbReference type="PANTHER" id="PTHR24006:SF758">
    <property type="entry name" value="UBIQUITIN CARBOXYL-TERMINAL HYDROLASE 36"/>
    <property type="match status" value="1"/>
</dbReference>
<comment type="similarity">
    <text evidence="2">Belongs to the peptidase C19 family.</text>
</comment>
<dbReference type="PROSITE" id="PS00973">
    <property type="entry name" value="USP_2"/>
    <property type="match status" value="1"/>
</dbReference>
<feature type="compositionally biased region" description="Polar residues" evidence="13">
    <location>
        <begin position="856"/>
        <end position="880"/>
    </location>
</feature>
<dbReference type="Proteomes" id="UP000230750">
    <property type="component" value="Unassembled WGS sequence"/>
</dbReference>
<dbReference type="GO" id="GO:0004843">
    <property type="term" value="F:cysteine-type deubiquitinase activity"/>
    <property type="evidence" value="ECO:0007669"/>
    <property type="project" value="UniProtKB-EC"/>
</dbReference>
<proteinExistence type="inferred from homology"/>
<feature type="compositionally biased region" description="Basic and acidic residues" evidence="13">
    <location>
        <begin position="588"/>
        <end position="605"/>
    </location>
</feature>
<feature type="compositionally biased region" description="Basic and acidic residues" evidence="13">
    <location>
        <begin position="1310"/>
        <end position="1329"/>
    </location>
</feature>
<feature type="compositionally biased region" description="Low complexity" evidence="13">
    <location>
        <begin position="759"/>
        <end position="773"/>
    </location>
</feature>
<feature type="compositionally biased region" description="Polar residues" evidence="13">
    <location>
        <begin position="434"/>
        <end position="470"/>
    </location>
</feature>
<dbReference type="GO" id="GO:0016579">
    <property type="term" value="P:protein deubiquitination"/>
    <property type="evidence" value="ECO:0007669"/>
    <property type="project" value="InterPro"/>
</dbReference>
<feature type="compositionally biased region" description="Basic residues" evidence="13">
    <location>
        <begin position="1157"/>
        <end position="1167"/>
    </location>
</feature>
<dbReference type="InterPro" id="IPR038765">
    <property type="entry name" value="Papain-like_cys_pep_sf"/>
</dbReference>
<feature type="compositionally biased region" description="Basic and acidic residues" evidence="13">
    <location>
        <begin position="1"/>
        <end position="11"/>
    </location>
</feature>
<organism evidence="15 16">
    <name type="scientific">Stichopus japonicus</name>
    <name type="common">Sea cucumber</name>
    <dbReference type="NCBI Taxonomy" id="307972"/>
    <lineage>
        <taxon>Eukaryota</taxon>
        <taxon>Metazoa</taxon>
        <taxon>Echinodermata</taxon>
        <taxon>Eleutherozoa</taxon>
        <taxon>Echinozoa</taxon>
        <taxon>Holothuroidea</taxon>
        <taxon>Aspidochirotacea</taxon>
        <taxon>Aspidochirotida</taxon>
        <taxon>Stichopodidae</taxon>
        <taxon>Apostichopus</taxon>
    </lineage>
</organism>
<evidence type="ECO:0000256" key="3">
    <source>
        <dbReference type="ARBA" id="ARBA00012759"/>
    </source>
</evidence>
<dbReference type="FunFam" id="3.90.70.10:FF:000119">
    <property type="entry name" value="Ubiquitin specific peptidase 36"/>
    <property type="match status" value="1"/>
</dbReference>
<evidence type="ECO:0000256" key="7">
    <source>
        <dbReference type="ARBA" id="ARBA00022807"/>
    </source>
</evidence>
<dbReference type="PANTHER" id="PTHR24006">
    <property type="entry name" value="UBIQUITIN CARBOXYL-TERMINAL HYDROLASE"/>
    <property type="match status" value="1"/>
</dbReference>
<feature type="compositionally biased region" description="Polar residues" evidence="13">
    <location>
        <begin position="561"/>
        <end position="578"/>
    </location>
</feature>
<dbReference type="OrthoDB" id="420187at2759"/>
<feature type="region of interest" description="Disordered" evidence="13">
    <location>
        <begin position="434"/>
        <end position="726"/>
    </location>
</feature>
<keyword evidence="6 15" id="KW-0378">Hydrolase</keyword>
<evidence type="ECO:0000256" key="5">
    <source>
        <dbReference type="ARBA" id="ARBA00022786"/>
    </source>
</evidence>
<feature type="compositionally biased region" description="Acidic residues" evidence="13">
    <location>
        <begin position="1192"/>
        <end position="1201"/>
    </location>
</feature>
<dbReference type="Gene3D" id="3.90.70.10">
    <property type="entry name" value="Cysteine proteinases"/>
    <property type="match status" value="1"/>
</dbReference>
<feature type="compositionally biased region" description="Pro residues" evidence="13">
    <location>
        <begin position="490"/>
        <end position="509"/>
    </location>
</feature>
<feature type="compositionally biased region" description="Basic and acidic residues" evidence="13">
    <location>
        <begin position="1004"/>
        <end position="1021"/>
    </location>
</feature>
<keyword evidence="16" id="KW-1185">Reference proteome</keyword>
<dbReference type="GO" id="GO:0005829">
    <property type="term" value="C:cytosol"/>
    <property type="evidence" value="ECO:0007669"/>
    <property type="project" value="TreeGrafter"/>
</dbReference>
<feature type="compositionally biased region" description="Basic and acidic residues" evidence="13">
    <location>
        <begin position="779"/>
        <end position="795"/>
    </location>
</feature>
<evidence type="ECO:0000256" key="10">
    <source>
        <dbReference type="ARBA" id="ARBA00042154"/>
    </source>
</evidence>
<feature type="compositionally biased region" description="Basic and acidic residues" evidence="13">
    <location>
        <begin position="1058"/>
        <end position="1120"/>
    </location>
</feature>
<feature type="compositionally biased region" description="Polar residues" evidence="13">
    <location>
        <begin position="713"/>
        <end position="726"/>
    </location>
</feature>
<feature type="compositionally biased region" description="Acidic residues" evidence="13">
    <location>
        <begin position="628"/>
        <end position="639"/>
    </location>
</feature>
<evidence type="ECO:0000256" key="6">
    <source>
        <dbReference type="ARBA" id="ARBA00022801"/>
    </source>
</evidence>
<feature type="region of interest" description="Disordered" evidence="13">
    <location>
        <begin position="754"/>
        <end position="1375"/>
    </location>
</feature>
<evidence type="ECO:0000259" key="14">
    <source>
        <dbReference type="PROSITE" id="PS50235"/>
    </source>
</evidence>
<feature type="compositionally biased region" description="Basic residues" evidence="13">
    <location>
        <begin position="1048"/>
        <end position="1057"/>
    </location>
</feature>
<keyword evidence="4" id="KW-0645">Protease</keyword>
<feature type="domain" description="USP" evidence="14">
    <location>
        <begin position="127"/>
        <end position="430"/>
    </location>
</feature>
<dbReference type="GO" id="GO:0042981">
    <property type="term" value="P:regulation of apoptotic process"/>
    <property type="evidence" value="ECO:0007669"/>
    <property type="project" value="TreeGrafter"/>
</dbReference>
<evidence type="ECO:0000313" key="15">
    <source>
        <dbReference type="EMBL" id="PIK51235.1"/>
    </source>
</evidence>
<dbReference type="GO" id="GO:0005634">
    <property type="term" value="C:nucleus"/>
    <property type="evidence" value="ECO:0007669"/>
    <property type="project" value="TreeGrafter"/>
</dbReference>
<evidence type="ECO:0000256" key="13">
    <source>
        <dbReference type="SAM" id="MobiDB-lite"/>
    </source>
</evidence>
<feature type="compositionally biased region" description="Basic residues" evidence="13">
    <location>
        <begin position="993"/>
        <end position="1003"/>
    </location>
</feature>
<evidence type="ECO:0000256" key="11">
    <source>
        <dbReference type="ARBA" id="ARBA00042420"/>
    </source>
</evidence>
<feature type="region of interest" description="Disordered" evidence="13">
    <location>
        <begin position="1"/>
        <end position="27"/>
    </location>
</feature>
<evidence type="ECO:0000256" key="4">
    <source>
        <dbReference type="ARBA" id="ARBA00022670"/>
    </source>
</evidence>
<feature type="compositionally biased region" description="Basic and acidic residues" evidence="13">
    <location>
        <begin position="1238"/>
        <end position="1247"/>
    </location>
</feature>
<feature type="compositionally biased region" description="Basic and acidic residues" evidence="13">
    <location>
        <begin position="1336"/>
        <end position="1345"/>
    </location>
</feature>
<dbReference type="GO" id="GO:0006508">
    <property type="term" value="P:proteolysis"/>
    <property type="evidence" value="ECO:0007669"/>
    <property type="project" value="UniProtKB-KW"/>
</dbReference>
<feature type="compositionally biased region" description="Basic and acidic residues" evidence="13">
    <location>
        <begin position="1182"/>
        <end position="1191"/>
    </location>
</feature>
<feature type="compositionally biased region" description="Basic and acidic residues" evidence="13">
    <location>
        <begin position="917"/>
        <end position="926"/>
    </location>
</feature>
<feature type="compositionally biased region" description="Polar residues" evidence="13">
    <location>
        <begin position="519"/>
        <end position="537"/>
    </location>
</feature>
<dbReference type="EC" id="3.4.19.12" evidence="3"/>
<protein>
    <recommendedName>
        <fullName evidence="8">Ubiquitin carboxyl-terminal hydrolase 36</fullName>
        <ecNumber evidence="3">3.4.19.12</ecNumber>
    </recommendedName>
    <alternativeName>
        <fullName evidence="11">Deubiquitinating enzyme 36</fullName>
    </alternativeName>
    <alternativeName>
        <fullName evidence="10">Protein scrawny</fullName>
    </alternativeName>
    <alternativeName>
        <fullName evidence="9">Ubiquitin thioesterase 36</fullName>
    </alternativeName>
    <alternativeName>
        <fullName evidence="12">Ubiquitin-specific-processing protease 36</fullName>
    </alternativeName>
</protein>
<dbReference type="PROSITE" id="PS50235">
    <property type="entry name" value="USP_3"/>
    <property type="match status" value="1"/>
</dbReference>
<feature type="compositionally biased region" description="Basic and acidic residues" evidence="13">
    <location>
        <begin position="1270"/>
        <end position="1280"/>
    </location>
</feature>
<dbReference type="InterPro" id="IPR018200">
    <property type="entry name" value="USP_CS"/>
</dbReference>
<keyword evidence="7" id="KW-0788">Thiol protease</keyword>
<feature type="compositionally biased region" description="Polar residues" evidence="13">
    <location>
        <begin position="1121"/>
        <end position="1134"/>
    </location>
</feature>
<evidence type="ECO:0000256" key="9">
    <source>
        <dbReference type="ARBA" id="ARBA00041300"/>
    </source>
</evidence>
<dbReference type="InterPro" id="IPR050164">
    <property type="entry name" value="Peptidase_C19"/>
</dbReference>
<dbReference type="STRING" id="307972.A0A2G8KTE3"/>
<evidence type="ECO:0000256" key="1">
    <source>
        <dbReference type="ARBA" id="ARBA00000707"/>
    </source>
</evidence>
<dbReference type="SUPFAM" id="SSF54001">
    <property type="entry name" value="Cysteine proteinases"/>
    <property type="match status" value="1"/>
</dbReference>
<dbReference type="PROSITE" id="PS00972">
    <property type="entry name" value="USP_1"/>
    <property type="match status" value="1"/>
</dbReference>
<comment type="catalytic activity">
    <reaction evidence="1">
        <text>Thiol-dependent hydrolysis of ester, thioester, amide, peptide and isopeptide bonds formed by the C-terminal Gly of ubiquitin (a 76-residue protein attached to proteins as an intracellular targeting signal).</text>
        <dbReference type="EC" id="3.4.19.12"/>
    </reaction>
</comment>
<evidence type="ECO:0000256" key="2">
    <source>
        <dbReference type="ARBA" id="ARBA00009085"/>
    </source>
</evidence>
<feature type="compositionally biased region" description="Basic and acidic residues" evidence="13">
    <location>
        <begin position="832"/>
        <end position="844"/>
    </location>
</feature>